<dbReference type="AlphaFoldDB" id="A0A2P5HSJ7"/>
<dbReference type="OrthoDB" id="5242676at2759"/>
<feature type="region of interest" description="Disordered" evidence="1">
    <location>
        <begin position="1"/>
        <end position="21"/>
    </location>
</feature>
<feature type="region of interest" description="Disordered" evidence="1">
    <location>
        <begin position="156"/>
        <end position="225"/>
    </location>
</feature>
<organism evidence="3 4">
    <name type="scientific">Diaporthe helianthi</name>
    <dbReference type="NCBI Taxonomy" id="158607"/>
    <lineage>
        <taxon>Eukaryota</taxon>
        <taxon>Fungi</taxon>
        <taxon>Dikarya</taxon>
        <taxon>Ascomycota</taxon>
        <taxon>Pezizomycotina</taxon>
        <taxon>Sordariomycetes</taxon>
        <taxon>Sordariomycetidae</taxon>
        <taxon>Diaporthales</taxon>
        <taxon>Diaporthaceae</taxon>
        <taxon>Diaporthe</taxon>
    </lineage>
</organism>
<keyword evidence="2" id="KW-0472">Membrane</keyword>
<feature type="transmembrane region" description="Helical" evidence="2">
    <location>
        <begin position="30"/>
        <end position="54"/>
    </location>
</feature>
<keyword evidence="4" id="KW-1185">Reference proteome</keyword>
<reference evidence="3" key="1">
    <citation type="submission" date="2017-09" db="EMBL/GenBank/DDBJ databases">
        <title>Polyketide synthases of a Diaporthe helianthi virulent isolate.</title>
        <authorList>
            <person name="Baroncelli R."/>
        </authorList>
    </citation>
    <scope>NUCLEOTIDE SEQUENCE [LARGE SCALE GENOMIC DNA]</scope>
    <source>
        <strain evidence="3">7/96</strain>
    </source>
</reference>
<dbReference type="InParanoid" id="A0A2P5HSJ7"/>
<accession>A0A2P5HSJ7</accession>
<evidence type="ECO:0000313" key="4">
    <source>
        <dbReference type="Proteomes" id="UP000094444"/>
    </source>
</evidence>
<feature type="compositionally biased region" description="Polar residues" evidence="1">
    <location>
        <begin position="185"/>
        <end position="195"/>
    </location>
</feature>
<dbReference type="EMBL" id="MAVT02000837">
    <property type="protein sequence ID" value="POS73231.1"/>
    <property type="molecule type" value="Genomic_DNA"/>
</dbReference>
<comment type="caution">
    <text evidence="3">The sequence shown here is derived from an EMBL/GenBank/DDBJ whole genome shotgun (WGS) entry which is preliminary data.</text>
</comment>
<dbReference type="Proteomes" id="UP000094444">
    <property type="component" value="Unassembled WGS sequence"/>
</dbReference>
<keyword evidence="2" id="KW-1133">Transmembrane helix</keyword>
<proteinExistence type="predicted"/>
<evidence type="ECO:0000256" key="1">
    <source>
        <dbReference type="SAM" id="MobiDB-lite"/>
    </source>
</evidence>
<evidence type="ECO:0000256" key="2">
    <source>
        <dbReference type="SAM" id="Phobius"/>
    </source>
</evidence>
<evidence type="ECO:0000313" key="3">
    <source>
        <dbReference type="EMBL" id="POS73231.1"/>
    </source>
</evidence>
<keyword evidence="2" id="KW-0812">Transmembrane</keyword>
<feature type="transmembrane region" description="Helical" evidence="2">
    <location>
        <begin position="75"/>
        <end position="104"/>
    </location>
</feature>
<gene>
    <name evidence="3" type="ORF">DHEL01_v208376</name>
</gene>
<feature type="compositionally biased region" description="Polar residues" evidence="1">
    <location>
        <begin position="213"/>
        <end position="225"/>
    </location>
</feature>
<protein>
    <submittedName>
        <fullName evidence="3">Uncharacterized protein</fullName>
    </submittedName>
</protein>
<sequence>MQPISPRFQSSFDRWPEPPKRPEEDFTDNIPIIFGCVIHIFGIAVCCHFLNTDVHIGKSARDKPWIPRLVRGDACLAPLFFVWPALFWPLVFPMIPLTFVYFFLKAVINLLWHLVGPATTCCGIPLPRSWSRVYDRVTARPASARIDLEMGSVVARAEGDGGDGPNGGMDDSDTVGACVRAAGSGESQRPPSYTSIIRGENEDGGGETDGLLSKSTNGEMATVSK</sequence>
<name>A0A2P5HSJ7_DIAHE</name>